<dbReference type="Gene3D" id="3.80.10.10">
    <property type="entry name" value="Ribonuclease Inhibitor"/>
    <property type="match status" value="1"/>
</dbReference>
<keyword evidence="3" id="KW-1185">Reference proteome</keyword>
<organism evidence="2 3">
    <name type="scientific">Quercus lobata</name>
    <name type="common">Valley oak</name>
    <dbReference type="NCBI Taxonomy" id="97700"/>
    <lineage>
        <taxon>Eukaryota</taxon>
        <taxon>Viridiplantae</taxon>
        <taxon>Streptophyta</taxon>
        <taxon>Embryophyta</taxon>
        <taxon>Tracheophyta</taxon>
        <taxon>Spermatophyta</taxon>
        <taxon>Magnoliopsida</taxon>
        <taxon>eudicotyledons</taxon>
        <taxon>Gunneridae</taxon>
        <taxon>Pentapetalae</taxon>
        <taxon>rosids</taxon>
        <taxon>fabids</taxon>
        <taxon>Fagales</taxon>
        <taxon>Fagaceae</taxon>
        <taxon>Quercus</taxon>
    </lineage>
</organism>
<feature type="domain" description="At1g61320/AtMIF1 LRR" evidence="1">
    <location>
        <begin position="55"/>
        <end position="212"/>
    </location>
</feature>
<dbReference type="AlphaFoldDB" id="A0A7N2R3E7"/>
<sequence length="283" mass="32726">MVYSCLYLKFLFDVPDKPPEFIASISNCTNIPTLKRKKVELYHFVEQKLLSRCRQGLSIKKFTLSVYLSTPKSVSHVDCWIDYVVKSDVLDFQKFERKWKRYYPLPQNILLTKSITVLRLKACRLESYFGDINLSSLKILSLYKVSTNDQIIQNLVAGCPVIEDIGIEDCRGLKSIQFSGLPKVKAIELKSNKGVETVELEASNIYHVDIQQFEASRINLVPCKNLKLLKLGKLHITDSCFDYHISQLPLIEYLSVYWCDKLERIKISSHRLKTLHIEMRQAG</sequence>
<reference evidence="2" key="2">
    <citation type="submission" date="2021-01" db="UniProtKB">
        <authorList>
            <consortium name="EnsemblPlants"/>
        </authorList>
    </citation>
    <scope>IDENTIFICATION</scope>
</reference>
<dbReference type="PANTHER" id="PTHR34145">
    <property type="entry name" value="OS02G0105600 PROTEIN"/>
    <property type="match status" value="1"/>
</dbReference>
<accession>A0A7N2R3E7</accession>
<dbReference type="InterPro" id="IPR032675">
    <property type="entry name" value="LRR_dom_sf"/>
</dbReference>
<evidence type="ECO:0000313" key="3">
    <source>
        <dbReference type="Proteomes" id="UP000594261"/>
    </source>
</evidence>
<dbReference type="EnsemblPlants" id="QL04p060682:mrna">
    <property type="protein sequence ID" value="QL04p060682:mrna"/>
    <property type="gene ID" value="QL04p060682"/>
</dbReference>
<dbReference type="Gramene" id="QL04p060682:mrna">
    <property type="protein sequence ID" value="QL04p060682:mrna"/>
    <property type="gene ID" value="QL04p060682"/>
</dbReference>
<dbReference type="InterPro" id="IPR055357">
    <property type="entry name" value="LRR_At1g61320_AtMIF1"/>
</dbReference>
<name>A0A7N2R3E7_QUELO</name>
<reference evidence="2 3" key="1">
    <citation type="journal article" date="2016" name="G3 (Bethesda)">
        <title>First Draft Assembly and Annotation of the Genome of a California Endemic Oak Quercus lobata Nee (Fagaceae).</title>
        <authorList>
            <person name="Sork V.L."/>
            <person name="Fitz-Gibbon S.T."/>
            <person name="Puiu D."/>
            <person name="Crepeau M."/>
            <person name="Gugger P.F."/>
            <person name="Sherman R."/>
            <person name="Stevens K."/>
            <person name="Langley C.H."/>
            <person name="Pellegrini M."/>
            <person name="Salzberg S.L."/>
        </authorList>
    </citation>
    <scope>NUCLEOTIDE SEQUENCE [LARGE SCALE GENOMIC DNA]</scope>
    <source>
        <strain evidence="2 3">cv. SW786</strain>
    </source>
</reference>
<dbReference type="Proteomes" id="UP000594261">
    <property type="component" value="Chromosome 4"/>
</dbReference>
<evidence type="ECO:0000313" key="2">
    <source>
        <dbReference type="EnsemblPlants" id="QL04p060682:mrna"/>
    </source>
</evidence>
<dbReference type="InParanoid" id="A0A7N2R3E7"/>
<dbReference type="InterPro" id="IPR053772">
    <property type="entry name" value="At1g61320/At1g61330-like"/>
</dbReference>
<dbReference type="PANTHER" id="PTHR34145:SF28">
    <property type="entry name" value="F-BOX DOMAIN-CONTAINING PROTEIN"/>
    <property type="match status" value="1"/>
</dbReference>
<proteinExistence type="predicted"/>
<dbReference type="Pfam" id="PF23622">
    <property type="entry name" value="LRR_At1g61320_AtMIF1"/>
    <property type="match status" value="1"/>
</dbReference>
<dbReference type="EMBL" id="LRBV02000004">
    <property type="status" value="NOT_ANNOTATED_CDS"/>
    <property type="molecule type" value="Genomic_DNA"/>
</dbReference>
<dbReference type="OMA" id="INIAACK"/>
<protein>
    <recommendedName>
        <fullName evidence="1">At1g61320/AtMIF1 LRR domain-containing protein</fullName>
    </recommendedName>
</protein>
<dbReference type="SUPFAM" id="SSF52047">
    <property type="entry name" value="RNI-like"/>
    <property type="match status" value="1"/>
</dbReference>
<evidence type="ECO:0000259" key="1">
    <source>
        <dbReference type="Pfam" id="PF23622"/>
    </source>
</evidence>